<evidence type="ECO:0000313" key="5">
    <source>
        <dbReference type="Proteomes" id="UP000228886"/>
    </source>
</evidence>
<proteinExistence type="predicted"/>
<comment type="caution">
    <text evidence="4">The sequence shown here is derived from an EMBL/GenBank/DDBJ whole genome shotgun (WGS) entry which is preliminary data.</text>
</comment>
<sequence length="139" mass="14900">MKNHIIILGIVALISSGLLCGCMTAGQHMKQLGSTQERELTVGTVQKKIRVGMSQADVAEALGSPNIVTKDSTGKETWIYDKIATEASYSKDSGGAWLILGIYGKEAGAAGTTQKTLTVIIKFNEKSLVDSFTYHTSKF</sequence>
<evidence type="ECO:0000256" key="2">
    <source>
        <dbReference type="ARBA" id="ARBA00023136"/>
    </source>
</evidence>
<evidence type="ECO:0000259" key="3">
    <source>
        <dbReference type="Pfam" id="PF04355"/>
    </source>
</evidence>
<evidence type="ECO:0000313" key="4">
    <source>
        <dbReference type="EMBL" id="PIV64560.1"/>
    </source>
</evidence>
<gene>
    <name evidence="4" type="ORF">COS11_01550</name>
</gene>
<dbReference type="AlphaFoldDB" id="A0A2M7E9Y5"/>
<reference evidence="5" key="1">
    <citation type="submission" date="2017-09" db="EMBL/GenBank/DDBJ databases">
        <title>Depth-based differentiation of microbial function through sediment-hosted aquifers and enrichment of novel symbionts in the deep terrestrial subsurface.</title>
        <authorList>
            <person name="Probst A.J."/>
            <person name="Ladd B."/>
            <person name="Jarett J.K."/>
            <person name="Geller-Mcgrath D.E."/>
            <person name="Sieber C.M.K."/>
            <person name="Emerson J.B."/>
            <person name="Anantharaman K."/>
            <person name="Thomas B.C."/>
            <person name="Malmstrom R."/>
            <person name="Stieglmeier M."/>
            <person name="Klingl A."/>
            <person name="Woyke T."/>
            <person name="Ryan C.M."/>
            <person name="Banfield J.F."/>
        </authorList>
    </citation>
    <scope>NUCLEOTIDE SEQUENCE [LARGE SCALE GENOMIC DNA]</scope>
</reference>
<accession>A0A2M7E9Y5</accession>
<keyword evidence="1" id="KW-0732">Signal</keyword>
<dbReference type="GO" id="GO:0019867">
    <property type="term" value="C:outer membrane"/>
    <property type="evidence" value="ECO:0007669"/>
    <property type="project" value="InterPro"/>
</dbReference>
<dbReference type="EMBL" id="PETL01000078">
    <property type="protein sequence ID" value="PIV64560.1"/>
    <property type="molecule type" value="Genomic_DNA"/>
</dbReference>
<dbReference type="InterPro" id="IPR037873">
    <property type="entry name" value="BamE-like"/>
</dbReference>
<dbReference type="Proteomes" id="UP000228886">
    <property type="component" value="Unassembled WGS sequence"/>
</dbReference>
<dbReference type="Gene3D" id="3.30.1450.10">
    <property type="match status" value="1"/>
</dbReference>
<evidence type="ECO:0000256" key="1">
    <source>
        <dbReference type="ARBA" id="ARBA00022729"/>
    </source>
</evidence>
<name>A0A2M7E9Y5_9BACT</name>
<keyword evidence="2" id="KW-0472">Membrane</keyword>
<dbReference type="PROSITE" id="PS51257">
    <property type="entry name" value="PROKAR_LIPOPROTEIN"/>
    <property type="match status" value="1"/>
</dbReference>
<dbReference type="Pfam" id="PF04355">
    <property type="entry name" value="BamE"/>
    <property type="match status" value="1"/>
</dbReference>
<dbReference type="InterPro" id="IPR007450">
    <property type="entry name" value="BamE_dom"/>
</dbReference>
<feature type="domain" description="Outer membrane protein assembly factor BamE" evidence="3">
    <location>
        <begin position="47"/>
        <end position="112"/>
    </location>
</feature>
<protein>
    <recommendedName>
        <fullName evidence="3">Outer membrane protein assembly factor BamE domain-containing protein</fullName>
    </recommendedName>
</protein>
<organism evidence="4 5">
    <name type="scientific">bacterium (Candidatus Ratteibacteria) CG01_land_8_20_14_3_00_40_19</name>
    <dbReference type="NCBI Taxonomy" id="2014290"/>
    <lineage>
        <taxon>Bacteria</taxon>
        <taxon>Candidatus Ratteibacteria</taxon>
    </lineage>
</organism>